<evidence type="ECO:0000313" key="1">
    <source>
        <dbReference type="EMBL" id="QCL09479.1"/>
    </source>
</evidence>
<name>A0A7S4ZSR8_RHIRH</name>
<accession>A0A7S4ZSR8</accession>
<gene>
    <name evidence="1" type="ORF">pC5.7c_612</name>
    <name evidence="2" type="ORF">pC5.8b_472</name>
</gene>
<sequence length="39" mass="4054">MACLQIPIMIALIAINHIAINSATGSAVRKGHGPKQGQE</sequence>
<organism evidence="1">
    <name type="scientific">Rhizobium rhizogenes</name>
    <name type="common">Agrobacterium rhizogenes</name>
    <dbReference type="NCBI Taxonomy" id="359"/>
    <lineage>
        <taxon>Bacteria</taxon>
        <taxon>Pseudomonadati</taxon>
        <taxon>Pseudomonadota</taxon>
        <taxon>Alphaproteobacteria</taxon>
        <taxon>Hyphomicrobiales</taxon>
        <taxon>Rhizobiaceae</taxon>
        <taxon>Rhizobium/Agrobacterium group</taxon>
        <taxon>Rhizobium</taxon>
    </lineage>
</organism>
<keyword evidence="1" id="KW-0614">Plasmid</keyword>
<evidence type="ECO:0000313" key="2">
    <source>
        <dbReference type="EMBL" id="QCL09962.1"/>
    </source>
</evidence>
<geneLocation type="plasmid" evidence="2">
    <name>pColt5.8b</name>
</geneLocation>
<dbReference type="EMBL" id="MK318972">
    <property type="protein sequence ID" value="QCL09962.1"/>
    <property type="molecule type" value="Genomic_DNA"/>
</dbReference>
<geneLocation type="plasmid" evidence="1">
    <name>pC5.7c</name>
</geneLocation>
<dbReference type="AlphaFoldDB" id="A0A7S4ZSR8"/>
<proteinExistence type="predicted"/>
<protein>
    <submittedName>
        <fullName evidence="1">Uncharacterized protein</fullName>
    </submittedName>
</protein>
<dbReference type="EMBL" id="MK318969">
    <property type="protein sequence ID" value="QCL09479.1"/>
    <property type="molecule type" value="Genomic_DNA"/>
</dbReference>
<reference evidence="1" key="1">
    <citation type="submission" date="2018-12" db="EMBL/GenBank/DDBJ databases">
        <title>Three Rhizobium rhizogenes strains isolated from the same crown gall tumor carry diverse plasmids.</title>
        <authorList>
            <person name="Pulawska J."/>
            <person name="Kuzmanovic N."/>
        </authorList>
    </citation>
    <scope>NUCLEOTIDE SEQUENCE</scope>
    <source>
        <strain evidence="1">C5.7</strain>
        <strain evidence="2">Colt5.8</strain>
        <plasmid evidence="1">pC5.7c</plasmid>
        <plasmid evidence="2">pColt5.8b</plasmid>
    </source>
</reference>